<accession>A0A7S2LNE8</accession>
<organism evidence="3">
    <name type="scientific">Leptocylindrus danicus</name>
    <dbReference type="NCBI Taxonomy" id="163516"/>
    <lineage>
        <taxon>Eukaryota</taxon>
        <taxon>Sar</taxon>
        <taxon>Stramenopiles</taxon>
        <taxon>Ochrophyta</taxon>
        <taxon>Bacillariophyta</taxon>
        <taxon>Coscinodiscophyceae</taxon>
        <taxon>Chaetocerotophycidae</taxon>
        <taxon>Leptocylindrales</taxon>
        <taxon>Leptocylindraceae</taxon>
        <taxon>Leptocylindrus</taxon>
    </lineage>
</organism>
<reference evidence="3" key="1">
    <citation type="submission" date="2021-01" db="EMBL/GenBank/DDBJ databases">
        <authorList>
            <person name="Corre E."/>
            <person name="Pelletier E."/>
            <person name="Niang G."/>
            <person name="Scheremetjew M."/>
            <person name="Finn R."/>
            <person name="Kale V."/>
            <person name="Holt S."/>
            <person name="Cochrane G."/>
            <person name="Meng A."/>
            <person name="Brown T."/>
            <person name="Cohen L."/>
        </authorList>
    </citation>
    <scope>NUCLEOTIDE SEQUENCE</scope>
    <source>
        <strain evidence="3">B650</strain>
    </source>
</reference>
<feature type="compositionally biased region" description="Polar residues" evidence="1">
    <location>
        <begin position="350"/>
        <end position="367"/>
    </location>
</feature>
<gene>
    <name evidence="3" type="ORF">LDAN0321_LOCUS20134</name>
</gene>
<protein>
    <submittedName>
        <fullName evidence="3">Uncharacterized protein</fullName>
    </submittedName>
</protein>
<feature type="region of interest" description="Disordered" evidence="1">
    <location>
        <begin position="341"/>
        <end position="367"/>
    </location>
</feature>
<feature type="transmembrane region" description="Helical" evidence="2">
    <location>
        <begin position="390"/>
        <end position="410"/>
    </location>
</feature>
<evidence type="ECO:0000313" key="3">
    <source>
        <dbReference type="EMBL" id="CAD9611541.1"/>
    </source>
</evidence>
<keyword evidence="2" id="KW-0472">Membrane</keyword>
<evidence type="ECO:0000256" key="2">
    <source>
        <dbReference type="SAM" id="Phobius"/>
    </source>
</evidence>
<proteinExistence type="predicted"/>
<dbReference type="EMBL" id="HBGY01032227">
    <property type="protein sequence ID" value="CAD9611541.1"/>
    <property type="molecule type" value="Transcribed_RNA"/>
</dbReference>
<feature type="compositionally biased region" description="Basic and acidic residues" evidence="1">
    <location>
        <begin position="31"/>
        <end position="42"/>
    </location>
</feature>
<keyword evidence="2" id="KW-0812">Transmembrane</keyword>
<name>A0A7S2LNE8_9STRA</name>
<feature type="region of interest" description="Disordered" evidence="1">
    <location>
        <begin position="1"/>
        <end position="62"/>
    </location>
</feature>
<keyword evidence="2" id="KW-1133">Transmembrane helix</keyword>
<sequence length="449" mass="49171">MQIIAAPYAGPGDGKENDADDNNKTTLQPTRDTKFANSDRKPSATPSLASDGQKPVVFGDNDGTESAPLMEIDFSLLLSTGHRGSGNRVLSNAEVLFQFSDEMLQLVADSTAYCLCRSIDNFDVLENGGDGESNRVNVCDRVSDARSLKKHHGDGDGKGLNKMATLRKKNSEQPRISKHEDHALKKLMRQEEELAHKHHSREDDENEIDNSALADNDVVGDLNETFVGQQQQGQTKQNNKVNRISVKLFGSSITDSVRTIEVTDNDLRWYMMTIRYALAKLGKTESLEDMKANAFDGMDVCIRDGSFLSHLRKNWVVSDISADEQQIEVLGVAEVGSELTTFDDIPVPDNSATDIDNGDSSGSQQQPLTEIHDSAGYDNLDPAPLHGIRVAGIVLFLLTVFAIIVLFGTASRRKQERERESERLKHVAGGLATEEGVDQILGVVATVSD</sequence>
<feature type="compositionally biased region" description="Basic and acidic residues" evidence="1">
    <location>
        <begin position="13"/>
        <end position="23"/>
    </location>
</feature>
<evidence type="ECO:0000256" key="1">
    <source>
        <dbReference type="SAM" id="MobiDB-lite"/>
    </source>
</evidence>
<dbReference type="AlphaFoldDB" id="A0A7S2LNE8"/>